<keyword evidence="10" id="KW-1185">Reference proteome</keyword>
<dbReference type="InterPro" id="IPR023267">
    <property type="entry name" value="RCMT"/>
</dbReference>
<evidence type="ECO:0000256" key="7">
    <source>
        <dbReference type="PROSITE-ProRule" id="PRU01023"/>
    </source>
</evidence>
<dbReference type="GO" id="GO:0000470">
    <property type="term" value="P:maturation of LSU-rRNA"/>
    <property type="evidence" value="ECO:0007669"/>
    <property type="project" value="TreeGrafter"/>
</dbReference>
<dbReference type="PANTHER" id="PTHR22807">
    <property type="entry name" value="NOP2 YEAST -RELATED NOL1/NOP2/FMU SUN DOMAIN-CONTAINING"/>
    <property type="match status" value="1"/>
</dbReference>
<dbReference type="InterPro" id="IPR031341">
    <property type="entry name" value="Methyltr_RsmF_N"/>
</dbReference>
<protein>
    <submittedName>
        <fullName evidence="9">Nucleolar protein</fullName>
    </submittedName>
</protein>
<sequence length="228" mass="25621">MIENSYNDYLREVILELFPRKEALLFMEESEKKRPLTIRVNGLMTRKKELIQKLSSRGMDMENIEWCDDALIIFNSSVPVGATPEYLAGYYIIQGASSMLSVLNLDVKENLKIIDMCAAPGGKSQYISALMNNTGVLYSNDISDDRIKALRSNLLRMGVTNAIVTNLDARKLNFGLVDRVLLDAPCSGTGVISKDPSIKMSRTVDDIRKTVFRQKELILKGFDMLKKG</sequence>
<accession>A0A0F9Z751</accession>
<dbReference type="GO" id="GO:0003723">
    <property type="term" value="F:RNA binding"/>
    <property type="evidence" value="ECO:0007669"/>
    <property type="project" value="UniProtKB-UniRule"/>
</dbReference>
<dbReference type="InterPro" id="IPR018314">
    <property type="entry name" value="RsmB/NOL1/NOP2-like_CS"/>
</dbReference>
<feature type="binding site" evidence="7">
    <location>
        <position position="141"/>
    </location>
    <ligand>
        <name>S-adenosyl-L-methionine</name>
        <dbReference type="ChEBI" id="CHEBI:59789"/>
    </ligand>
</feature>
<name>A0A0F9Z751_9MICR</name>
<evidence type="ECO:0000256" key="4">
    <source>
        <dbReference type="ARBA" id="ARBA00022679"/>
    </source>
</evidence>
<dbReference type="EMBL" id="JPQZ01000260">
    <property type="protein sequence ID" value="KKO73744.1"/>
    <property type="molecule type" value="Genomic_DNA"/>
</dbReference>
<evidence type="ECO:0000313" key="10">
    <source>
        <dbReference type="Proteomes" id="UP000034350"/>
    </source>
</evidence>
<dbReference type="Pfam" id="PF01189">
    <property type="entry name" value="Methyltr_RsmB-F"/>
    <property type="match status" value="1"/>
</dbReference>
<dbReference type="Pfam" id="PF17125">
    <property type="entry name" value="Methyltr_RsmF_N"/>
    <property type="match status" value="1"/>
</dbReference>
<dbReference type="PRINTS" id="PR02008">
    <property type="entry name" value="RCMTFAMILY"/>
</dbReference>
<dbReference type="GO" id="GO:0070475">
    <property type="term" value="P:rRNA base methylation"/>
    <property type="evidence" value="ECO:0007669"/>
    <property type="project" value="TreeGrafter"/>
</dbReference>
<comment type="caution">
    <text evidence="9">The sequence shown here is derived from an EMBL/GenBank/DDBJ whole genome shotgun (WGS) entry which is preliminary data.</text>
</comment>
<dbReference type="GO" id="GO:0005730">
    <property type="term" value="C:nucleolus"/>
    <property type="evidence" value="ECO:0007669"/>
    <property type="project" value="TreeGrafter"/>
</dbReference>
<dbReference type="Proteomes" id="UP000034350">
    <property type="component" value="Unassembled WGS sequence"/>
</dbReference>
<dbReference type="InterPro" id="IPR001678">
    <property type="entry name" value="MeTrfase_RsmB-F_NOP2_dom"/>
</dbReference>
<dbReference type="SUPFAM" id="SSF53335">
    <property type="entry name" value="S-adenosyl-L-methionine-dependent methyltransferases"/>
    <property type="match status" value="1"/>
</dbReference>
<proteinExistence type="inferred from homology"/>
<dbReference type="AlphaFoldDB" id="A0A0F9Z751"/>
<dbReference type="VEuPathDB" id="MicrosporidiaDB:NCER_102567"/>
<feature type="binding site" evidence="7">
    <location>
        <position position="168"/>
    </location>
    <ligand>
        <name>S-adenosyl-L-methionine</name>
        <dbReference type="ChEBI" id="CHEBI:59789"/>
    </ligand>
</feature>
<comment type="caution">
    <text evidence="7">Lacks conserved residue(s) required for the propagation of feature annotation.</text>
</comment>
<evidence type="ECO:0000256" key="6">
    <source>
        <dbReference type="ARBA" id="ARBA00022884"/>
    </source>
</evidence>
<dbReference type="InterPro" id="IPR011023">
    <property type="entry name" value="Nop2p"/>
</dbReference>
<keyword evidence="6 7" id="KW-0694">RNA-binding</keyword>
<organism evidence="9 10">
    <name type="scientific">Vairimorpha ceranae</name>
    <dbReference type="NCBI Taxonomy" id="40302"/>
    <lineage>
        <taxon>Eukaryota</taxon>
        <taxon>Fungi</taxon>
        <taxon>Fungi incertae sedis</taxon>
        <taxon>Microsporidia</taxon>
        <taxon>Nosematidae</taxon>
        <taxon>Vairimorpha</taxon>
    </lineage>
</organism>
<feature type="binding site" evidence="7">
    <location>
        <position position="183"/>
    </location>
    <ligand>
        <name>S-adenosyl-L-methionine</name>
        <dbReference type="ChEBI" id="CHEBI:59789"/>
    </ligand>
</feature>
<dbReference type="VEuPathDB" id="MicrosporidiaDB:AAJ76_261000683"/>
<dbReference type="Gene3D" id="3.40.50.150">
    <property type="entry name" value="Vaccinia Virus protein VP39"/>
    <property type="match status" value="1"/>
</dbReference>
<evidence type="ECO:0000256" key="2">
    <source>
        <dbReference type="ARBA" id="ARBA00022490"/>
    </source>
</evidence>
<dbReference type="PANTHER" id="PTHR22807:SF30">
    <property type="entry name" value="28S RRNA (CYTOSINE(4447)-C(5))-METHYLTRANSFERASE-RELATED"/>
    <property type="match status" value="1"/>
</dbReference>
<feature type="binding site" evidence="7">
    <location>
        <begin position="117"/>
        <end position="123"/>
    </location>
    <ligand>
        <name>S-adenosyl-L-methionine</name>
        <dbReference type="ChEBI" id="CHEBI:59789"/>
    </ligand>
</feature>
<evidence type="ECO:0000313" key="9">
    <source>
        <dbReference type="EMBL" id="KKO73744.1"/>
    </source>
</evidence>
<dbReference type="InterPro" id="IPR029063">
    <property type="entry name" value="SAM-dependent_MTases_sf"/>
</dbReference>
<feature type="domain" description="SAM-dependent MTase RsmB/NOP-type" evidence="8">
    <location>
        <begin position="26"/>
        <end position="228"/>
    </location>
</feature>
<keyword evidence="4 7" id="KW-0808">Transferase</keyword>
<dbReference type="RefSeq" id="XP_024329486.1">
    <property type="nucleotide sequence ID" value="XM_024474852.1"/>
</dbReference>
<evidence type="ECO:0000256" key="1">
    <source>
        <dbReference type="ARBA" id="ARBA00007494"/>
    </source>
</evidence>
<comment type="similarity">
    <text evidence="1 7">Belongs to the class I-like SAM-binding methyltransferase superfamily. RsmB/NOP family.</text>
</comment>
<keyword evidence="2" id="KW-0963">Cytoplasm</keyword>
<dbReference type="OrthoDB" id="427002at2759"/>
<keyword evidence="3 7" id="KW-0489">Methyltransferase</keyword>
<evidence type="ECO:0000256" key="3">
    <source>
        <dbReference type="ARBA" id="ARBA00022603"/>
    </source>
</evidence>
<dbReference type="InterPro" id="IPR049560">
    <property type="entry name" value="MeTrfase_RsmB-F_NOP2_cat"/>
</dbReference>
<dbReference type="GO" id="GO:0009383">
    <property type="term" value="F:rRNA (cytosine-C5-)-methyltransferase activity"/>
    <property type="evidence" value="ECO:0007669"/>
    <property type="project" value="TreeGrafter"/>
</dbReference>
<evidence type="ECO:0000259" key="8">
    <source>
        <dbReference type="PROSITE" id="PS51686"/>
    </source>
</evidence>
<dbReference type="Gene3D" id="3.30.70.1170">
    <property type="entry name" value="Sun protein, domain 3"/>
    <property type="match status" value="1"/>
</dbReference>
<gene>
    <name evidence="9" type="ORF">AAJ76_261000683</name>
</gene>
<dbReference type="PROSITE" id="PS51686">
    <property type="entry name" value="SAM_MT_RSMB_NOP"/>
    <property type="match status" value="1"/>
</dbReference>
<reference evidence="9 10" key="1">
    <citation type="journal article" date="2015" name="Environ. Microbiol.">
        <title>Genome analyses suggest the presence of polyploidy and recent human-driven expansions in eight global populations of the honeybee pathogen Nosema ceranae.</title>
        <authorList>
            <person name="Pelin A."/>
            <person name="Selman M."/>
            <person name="Aris-Brosou S."/>
            <person name="Farinelli L."/>
            <person name="Corradi N."/>
        </authorList>
    </citation>
    <scope>NUCLEOTIDE SEQUENCE [LARGE SCALE GENOMIC DNA]</scope>
    <source>
        <strain evidence="9 10">PA08 1199</strain>
    </source>
</reference>
<evidence type="ECO:0000256" key="5">
    <source>
        <dbReference type="ARBA" id="ARBA00022691"/>
    </source>
</evidence>
<keyword evidence="5 7" id="KW-0949">S-adenosyl-L-methionine</keyword>
<feature type="non-terminal residue" evidence="9">
    <location>
        <position position="228"/>
    </location>
</feature>
<dbReference type="NCBIfam" id="TIGR00446">
    <property type="entry name" value="nop2p"/>
    <property type="match status" value="1"/>
</dbReference>
<dbReference type="PROSITE" id="PS01153">
    <property type="entry name" value="NOL1_NOP2_SUN"/>
    <property type="match status" value="1"/>
</dbReference>
<dbReference type="VEuPathDB" id="MicrosporidiaDB:G9O61_00g019770"/>
<dbReference type="GeneID" id="36319780"/>